<accession>A0A8J4QB63</accession>
<feature type="non-terminal residue" evidence="2">
    <location>
        <position position="1"/>
    </location>
</feature>
<dbReference type="EMBL" id="JRKL02008485">
    <property type="protein sequence ID" value="KAF3946878.1"/>
    <property type="molecule type" value="Genomic_DNA"/>
</dbReference>
<evidence type="ECO:0000313" key="3">
    <source>
        <dbReference type="Proteomes" id="UP000737018"/>
    </source>
</evidence>
<dbReference type="Proteomes" id="UP000737018">
    <property type="component" value="Unassembled WGS sequence"/>
</dbReference>
<proteinExistence type="predicted"/>
<comment type="caution">
    <text evidence="2">The sequence shown here is derived from an EMBL/GenBank/DDBJ whole genome shotgun (WGS) entry which is preliminary data.</text>
</comment>
<dbReference type="PANTHER" id="PTHR33645:SF11">
    <property type="entry name" value="AMINOPEPTIDASE (DUF3754)"/>
    <property type="match status" value="1"/>
</dbReference>
<dbReference type="AlphaFoldDB" id="A0A8J4QB63"/>
<gene>
    <name evidence="2" type="ORF">CMV_026904</name>
</gene>
<protein>
    <submittedName>
        <fullName evidence="2">Uncharacterized protein</fullName>
    </submittedName>
</protein>
<feature type="compositionally biased region" description="Pro residues" evidence="1">
    <location>
        <begin position="227"/>
        <end position="275"/>
    </location>
</feature>
<feature type="region of interest" description="Disordered" evidence="1">
    <location>
        <begin position="207"/>
        <end position="278"/>
    </location>
</feature>
<evidence type="ECO:0000313" key="2">
    <source>
        <dbReference type="EMBL" id="KAF3946878.1"/>
    </source>
</evidence>
<dbReference type="OrthoDB" id="2020015at2759"/>
<reference evidence="2" key="1">
    <citation type="submission" date="2020-03" db="EMBL/GenBank/DDBJ databases">
        <title>Castanea mollissima Vanexum genome sequencing.</title>
        <authorList>
            <person name="Staton M."/>
        </authorList>
    </citation>
    <scope>NUCLEOTIDE SEQUENCE</scope>
    <source>
        <tissue evidence="2">Leaf</tissue>
    </source>
</reference>
<name>A0A8J4QB63_9ROSI</name>
<keyword evidence="3" id="KW-1185">Reference proteome</keyword>
<sequence length="352" mass="40076">MAAVAEVDDEFGPGPRVPSVLRFLTEHRSSAVWEGQDPGVLKCRGRNEELVWVVSTKNSPAEICLVRYRQLLDSMYPNQFGMMQEIPEDVDIDDALHKIDLRGKIEVDWRVRHFSHIQVWNTRAQKLCNGARLEGAMSSVHPYFGWYGKVTWRFVDHTSASLLITVAMHKQMLMRYVVDSPEHKLITAMLKEVDRLHRLAAHLPLEDADTANPELPEHNARPSTSSTPPPHAYPAPEFPPPPNASPAPEFPPPPHASPAPEFPPPPHASPSPEIPPQLDSDRAEFLKLCKRVEYTIRAWYLLQFEDLMQLYSLFDPVHGAQKLEQQKLSPAEIDSLEQNFLSYLLQKLYIHK</sequence>
<evidence type="ECO:0000256" key="1">
    <source>
        <dbReference type="SAM" id="MobiDB-lite"/>
    </source>
</evidence>
<organism evidence="2 3">
    <name type="scientific">Castanea mollissima</name>
    <name type="common">Chinese chestnut</name>
    <dbReference type="NCBI Taxonomy" id="60419"/>
    <lineage>
        <taxon>Eukaryota</taxon>
        <taxon>Viridiplantae</taxon>
        <taxon>Streptophyta</taxon>
        <taxon>Embryophyta</taxon>
        <taxon>Tracheophyta</taxon>
        <taxon>Spermatophyta</taxon>
        <taxon>Magnoliopsida</taxon>
        <taxon>eudicotyledons</taxon>
        <taxon>Gunneridae</taxon>
        <taxon>Pentapetalae</taxon>
        <taxon>rosids</taxon>
        <taxon>fabids</taxon>
        <taxon>Fagales</taxon>
        <taxon>Fagaceae</taxon>
        <taxon>Castanea</taxon>
    </lineage>
</organism>
<dbReference type="PANTHER" id="PTHR33645">
    <property type="entry name" value="AMINOPEPTIDASE (DUF3754)"/>
    <property type="match status" value="1"/>
</dbReference>